<feature type="coiled-coil region" evidence="1">
    <location>
        <begin position="47"/>
        <end position="81"/>
    </location>
</feature>
<gene>
    <name evidence="2" type="ORF">ACFPN9_14070</name>
</gene>
<sequence>MTPDELTKRACALLEASVHNGTPRLAPKTCVRLVATIEAVADTPWVEAIKQRAKANAEQTLRELEDAVARDEALRVKAETEATREQAGIVGAAFNKPQ</sequence>
<dbReference type="Proteomes" id="UP001596060">
    <property type="component" value="Unassembled WGS sequence"/>
</dbReference>
<evidence type="ECO:0000313" key="2">
    <source>
        <dbReference type="EMBL" id="MFC5506384.1"/>
    </source>
</evidence>
<comment type="caution">
    <text evidence="2">The sequence shown here is derived from an EMBL/GenBank/DDBJ whole genome shotgun (WGS) entry which is preliminary data.</text>
</comment>
<keyword evidence="1" id="KW-0175">Coiled coil</keyword>
<proteinExistence type="predicted"/>
<evidence type="ECO:0008006" key="4">
    <source>
        <dbReference type="Google" id="ProtNLM"/>
    </source>
</evidence>
<accession>A0ABW0P150</accession>
<name>A0ABW0P150_9HYPH</name>
<protein>
    <recommendedName>
        <fullName evidence="4">KfrA N-terminal DNA-binding domain-containing protein</fullName>
    </recommendedName>
</protein>
<keyword evidence="3" id="KW-1185">Reference proteome</keyword>
<reference evidence="3" key="1">
    <citation type="journal article" date="2019" name="Int. J. Syst. Evol. Microbiol.">
        <title>The Global Catalogue of Microorganisms (GCM) 10K type strain sequencing project: providing services to taxonomists for standard genome sequencing and annotation.</title>
        <authorList>
            <consortium name="The Broad Institute Genomics Platform"/>
            <consortium name="The Broad Institute Genome Sequencing Center for Infectious Disease"/>
            <person name="Wu L."/>
            <person name="Ma J."/>
        </authorList>
    </citation>
    <scope>NUCLEOTIDE SEQUENCE [LARGE SCALE GENOMIC DNA]</scope>
    <source>
        <strain evidence="3">CCUG 43117</strain>
    </source>
</reference>
<dbReference type="EMBL" id="JBHSLU010000040">
    <property type="protein sequence ID" value="MFC5506384.1"/>
    <property type="molecule type" value="Genomic_DNA"/>
</dbReference>
<organism evidence="2 3">
    <name type="scientific">Bosea massiliensis</name>
    <dbReference type="NCBI Taxonomy" id="151419"/>
    <lineage>
        <taxon>Bacteria</taxon>
        <taxon>Pseudomonadati</taxon>
        <taxon>Pseudomonadota</taxon>
        <taxon>Alphaproteobacteria</taxon>
        <taxon>Hyphomicrobiales</taxon>
        <taxon>Boseaceae</taxon>
        <taxon>Bosea</taxon>
    </lineage>
</organism>
<evidence type="ECO:0000313" key="3">
    <source>
        <dbReference type="Proteomes" id="UP001596060"/>
    </source>
</evidence>
<dbReference type="RefSeq" id="WP_067996092.1">
    <property type="nucleotide sequence ID" value="NZ_JBHSLU010000040.1"/>
</dbReference>
<evidence type="ECO:0000256" key="1">
    <source>
        <dbReference type="SAM" id="Coils"/>
    </source>
</evidence>